<dbReference type="Proteomes" id="UP000704529">
    <property type="component" value="Unassembled WGS sequence"/>
</dbReference>
<evidence type="ECO:0000256" key="15">
    <source>
        <dbReference type="ARBA" id="ARBA00041979"/>
    </source>
</evidence>
<evidence type="ECO:0000256" key="13">
    <source>
        <dbReference type="ARBA" id="ARBA00040794"/>
    </source>
</evidence>
<dbReference type="PANTHER" id="PTHR47707:SF1">
    <property type="entry name" value="NUDIX HYDROLASE FAMILY PROTEIN"/>
    <property type="match status" value="1"/>
</dbReference>
<dbReference type="AlphaFoldDB" id="A0AA41DB51"/>
<protein>
    <recommendedName>
        <fullName evidence="13">8-oxo-dGTP diphosphatase</fullName>
        <ecNumber evidence="12">3.6.1.55</ecNumber>
    </recommendedName>
    <alternativeName>
        <fullName evidence="16">7,8-dihydro-8-oxoguanine-triphosphatase</fullName>
    </alternativeName>
    <alternativeName>
        <fullName evidence="15">Mutator protein MutT</fullName>
    </alternativeName>
    <alternativeName>
        <fullName evidence="14">dGTP pyrophosphohydrolase</fullName>
    </alternativeName>
</protein>
<evidence type="ECO:0000256" key="16">
    <source>
        <dbReference type="ARBA" id="ARBA00042798"/>
    </source>
</evidence>
<comment type="similarity">
    <text evidence="2">Belongs to the Nudix hydrolase family.</text>
</comment>
<dbReference type="InterPro" id="IPR047127">
    <property type="entry name" value="MutT-like"/>
</dbReference>
<keyword evidence="9" id="KW-0234">DNA repair</keyword>
<evidence type="ECO:0000256" key="2">
    <source>
        <dbReference type="ARBA" id="ARBA00005582"/>
    </source>
</evidence>
<dbReference type="Pfam" id="PF00293">
    <property type="entry name" value="NUDIX"/>
    <property type="match status" value="1"/>
</dbReference>
<evidence type="ECO:0000256" key="12">
    <source>
        <dbReference type="ARBA" id="ARBA00038905"/>
    </source>
</evidence>
<dbReference type="GO" id="GO:0046872">
    <property type="term" value="F:metal ion binding"/>
    <property type="evidence" value="ECO:0007669"/>
    <property type="project" value="UniProtKB-KW"/>
</dbReference>
<evidence type="ECO:0000256" key="11">
    <source>
        <dbReference type="ARBA" id="ARBA00036904"/>
    </source>
</evidence>
<reference evidence="18 20" key="1">
    <citation type="submission" date="2020-08" db="EMBL/GenBank/DDBJ databases">
        <title>Genomic Encyclopedia of Type Strains, Phase IV (KMG-IV): sequencing the most valuable type-strain genomes for metagenomic binning, comparative biology and taxonomic classification.</title>
        <authorList>
            <person name="Goeker M."/>
        </authorList>
    </citation>
    <scope>NUCLEOTIDE SEQUENCE [LARGE SCALE GENOMIC DNA]</scope>
    <source>
        <strain evidence="18 20">DSM 14562</strain>
    </source>
</reference>
<proteinExistence type="inferred from homology"/>
<dbReference type="EC" id="3.6.1.55" evidence="12"/>
<evidence type="ECO:0000256" key="4">
    <source>
        <dbReference type="ARBA" id="ARBA00022705"/>
    </source>
</evidence>
<dbReference type="PANTHER" id="PTHR47707">
    <property type="entry name" value="8-OXO-DGTP DIPHOSPHATASE"/>
    <property type="match status" value="1"/>
</dbReference>
<evidence type="ECO:0000313" key="19">
    <source>
        <dbReference type="EMBL" id="MBN3558868.1"/>
    </source>
</evidence>
<evidence type="ECO:0000259" key="17">
    <source>
        <dbReference type="PROSITE" id="PS51462"/>
    </source>
</evidence>
<dbReference type="CDD" id="cd03425">
    <property type="entry name" value="NUDIX_MutT_NudA_like"/>
    <property type="match status" value="1"/>
</dbReference>
<dbReference type="GO" id="GO:0044716">
    <property type="term" value="F:8-oxo-GDP phosphatase activity"/>
    <property type="evidence" value="ECO:0007669"/>
    <property type="project" value="TreeGrafter"/>
</dbReference>
<evidence type="ECO:0000256" key="14">
    <source>
        <dbReference type="ARBA" id="ARBA00041592"/>
    </source>
</evidence>
<evidence type="ECO:0000256" key="10">
    <source>
        <dbReference type="ARBA" id="ARBA00035861"/>
    </source>
</evidence>
<evidence type="ECO:0000313" key="20">
    <source>
        <dbReference type="Proteomes" id="UP000584663"/>
    </source>
</evidence>
<dbReference type="GO" id="GO:0006260">
    <property type="term" value="P:DNA replication"/>
    <property type="evidence" value="ECO:0007669"/>
    <property type="project" value="UniProtKB-KW"/>
</dbReference>
<comment type="cofactor">
    <cofactor evidence="1">
        <name>Mg(2+)</name>
        <dbReference type="ChEBI" id="CHEBI:18420"/>
    </cofactor>
</comment>
<organism evidence="19 21">
    <name type="scientific">Sphingomonas yabuuchiae</name>
    <dbReference type="NCBI Taxonomy" id="172044"/>
    <lineage>
        <taxon>Bacteria</taxon>
        <taxon>Pseudomonadati</taxon>
        <taxon>Pseudomonadota</taxon>
        <taxon>Alphaproteobacteria</taxon>
        <taxon>Sphingomonadales</taxon>
        <taxon>Sphingomonadaceae</taxon>
        <taxon>Sphingomonas</taxon>
    </lineage>
</organism>
<dbReference type="EMBL" id="JAFHKU010000131">
    <property type="protein sequence ID" value="MBN3558868.1"/>
    <property type="molecule type" value="Genomic_DNA"/>
</dbReference>
<dbReference type="PRINTS" id="PR00502">
    <property type="entry name" value="NUDIXFAMILY"/>
</dbReference>
<dbReference type="GO" id="GO:0044715">
    <property type="term" value="F:8-oxo-dGDP phosphatase activity"/>
    <property type="evidence" value="ECO:0007669"/>
    <property type="project" value="TreeGrafter"/>
</dbReference>
<evidence type="ECO:0000256" key="3">
    <source>
        <dbReference type="ARBA" id="ARBA00022457"/>
    </source>
</evidence>
<reference evidence="19" key="2">
    <citation type="submission" date="2021-01" db="EMBL/GenBank/DDBJ databases">
        <title>Genome Sequencing of Type Strains.</title>
        <authorList>
            <person name="Lemaire J.F."/>
            <person name="Inderbitzin P."/>
            <person name="Collins S.B."/>
            <person name="Wespe N."/>
            <person name="Knight-Connoni V."/>
        </authorList>
    </citation>
    <scope>NUCLEOTIDE SEQUENCE</scope>
    <source>
        <strain evidence="19">DSM 14562</strain>
    </source>
</reference>
<gene>
    <name evidence="18" type="ORF">GGQ89_000753</name>
    <name evidence="19" type="ORF">JYA60_11595</name>
</gene>
<keyword evidence="6" id="KW-0227">DNA damage</keyword>
<feature type="domain" description="Nudix hydrolase" evidence="17">
    <location>
        <begin position="9"/>
        <end position="139"/>
    </location>
</feature>
<dbReference type="InterPro" id="IPR015797">
    <property type="entry name" value="NUDIX_hydrolase-like_dom_sf"/>
</dbReference>
<comment type="caution">
    <text evidence="19">The sequence shown here is derived from an EMBL/GenBank/DDBJ whole genome shotgun (WGS) entry which is preliminary data.</text>
</comment>
<name>A0AA41DB51_9SPHN</name>
<keyword evidence="8" id="KW-0460">Magnesium</keyword>
<dbReference type="InterPro" id="IPR000086">
    <property type="entry name" value="NUDIX_hydrolase_dom"/>
</dbReference>
<keyword evidence="3" id="KW-0515">Mutator protein</keyword>
<dbReference type="Gene3D" id="3.90.79.10">
    <property type="entry name" value="Nucleoside Triphosphate Pyrophosphohydrolase"/>
    <property type="match status" value="1"/>
</dbReference>
<dbReference type="SUPFAM" id="SSF55811">
    <property type="entry name" value="Nudix"/>
    <property type="match status" value="1"/>
</dbReference>
<evidence type="ECO:0000313" key="21">
    <source>
        <dbReference type="Proteomes" id="UP000704529"/>
    </source>
</evidence>
<keyword evidence="5" id="KW-0479">Metal-binding</keyword>
<dbReference type="PROSITE" id="PS51462">
    <property type="entry name" value="NUDIX"/>
    <property type="match status" value="1"/>
</dbReference>
<evidence type="ECO:0000256" key="7">
    <source>
        <dbReference type="ARBA" id="ARBA00022801"/>
    </source>
</evidence>
<evidence type="ECO:0000256" key="9">
    <source>
        <dbReference type="ARBA" id="ARBA00023204"/>
    </source>
</evidence>
<dbReference type="GO" id="GO:0008413">
    <property type="term" value="F:8-oxo-7,8-dihydroguanosine triphosphate pyrophosphatase activity"/>
    <property type="evidence" value="ECO:0007669"/>
    <property type="project" value="TreeGrafter"/>
</dbReference>
<evidence type="ECO:0000313" key="18">
    <source>
        <dbReference type="EMBL" id="MBB4608551.1"/>
    </source>
</evidence>
<keyword evidence="4" id="KW-0235">DNA replication</keyword>
<evidence type="ECO:0000256" key="1">
    <source>
        <dbReference type="ARBA" id="ARBA00001946"/>
    </source>
</evidence>
<keyword evidence="7 18" id="KW-0378">Hydrolase</keyword>
<keyword evidence="20" id="KW-1185">Reference proteome</keyword>
<evidence type="ECO:0000256" key="6">
    <source>
        <dbReference type="ARBA" id="ARBA00022763"/>
    </source>
</evidence>
<dbReference type="GO" id="GO:0006281">
    <property type="term" value="P:DNA repair"/>
    <property type="evidence" value="ECO:0007669"/>
    <property type="project" value="UniProtKB-KW"/>
</dbReference>
<dbReference type="GO" id="GO:0035539">
    <property type="term" value="F:8-oxo-7,8-dihydrodeoxyguanosine triphosphate pyrophosphatase activity"/>
    <property type="evidence" value="ECO:0007669"/>
    <property type="project" value="UniProtKB-EC"/>
</dbReference>
<dbReference type="EMBL" id="JACHNX010000002">
    <property type="protein sequence ID" value="MBB4608551.1"/>
    <property type="molecule type" value="Genomic_DNA"/>
</dbReference>
<evidence type="ECO:0000256" key="5">
    <source>
        <dbReference type="ARBA" id="ARBA00022723"/>
    </source>
</evidence>
<dbReference type="InterPro" id="IPR020476">
    <property type="entry name" value="Nudix_hydrolase"/>
</dbReference>
<comment type="catalytic activity">
    <reaction evidence="11">
        <text>8-oxo-GTP + H2O = 8-oxo-GMP + diphosphate + H(+)</text>
        <dbReference type="Rhea" id="RHEA:67616"/>
        <dbReference type="ChEBI" id="CHEBI:15377"/>
        <dbReference type="ChEBI" id="CHEBI:15378"/>
        <dbReference type="ChEBI" id="CHEBI:33019"/>
        <dbReference type="ChEBI" id="CHEBI:143553"/>
        <dbReference type="ChEBI" id="CHEBI:145694"/>
    </reaction>
</comment>
<dbReference type="RefSeq" id="WP_184104213.1">
    <property type="nucleotide sequence ID" value="NZ_JACHNX010000002.1"/>
</dbReference>
<evidence type="ECO:0000256" key="8">
    <source>
        <dbReference type="ARBA" id="ARBA00022842"/>
    </source>
</evidence>
<accession>A0AA41DB51</accession>
<comment type="catalytic activity">
    <reaction evidence="10">
        <text>8-oxo-dGTP + H2O = 8-oxo-dGMP + diphosphate + H(+)</text>
        <dbReference type="Rhea" id="RHEA:31575"/>
        <dbReference type="ChEBI" id="CHEBI:15377"/>
        <dbReference type="ChEBI" id="CHEBI:15378"/>
        <dbReference type="ChEBI" id="CHEBI:33019"/>
        <dbReference type="ChEBI" id="CHEBI:63224"/>
        <dbReference type="ChEBI" id="CHEBI:77896"/>
        <dbReference type="EC" id="3.6.1.55"/>
    </reaction>
</comment>
<dbReference type="Proteomes" id="UP000584663">
    <property type="component" value="Unassembled WGS sequence"/>
</dbReference>
<sequence>MIDSPTLPVLFPVVAAALVDEDGRVLLQQRPAGKALAGLWEFPGGKLEPGETPEAALVRELQEELAITVAAEALEPAGFATEPLPGRHLLLLLYVIRAWSGTPVALEADGLTWCQPADMHAWPMPPADGPLVRQLAAYLADSSSSDAAPDSGTV</sequence>